<comment type="cofactor">
    <cofactor evidence="6">
        <name>Zn(2+)</name>
        <dbReference type="ChEBI" id="CHEBI:29105"/>
    </cofactor>
    <text evidence="6">Binds 1 zinc ion per subunit.</text>
</comment>
<evidence type="ECO:0000313" key="8">
    <source>
        <dbReference type="EMBL" id="MBB3940560.1"/>
    </source>
</evidence>
<feature type="domain" description="Peptidase M48" evidence="7">
    <location>
        <begin position="80"/>
        <end position="115"/>
    </location>
</feature>
<dbReference type="GO" id="GO:0046872">
    <property type="term" value="F:metal ion binding"/>
    <property type="evidence" value="ECO:0007669"/>
    <property type="project" value="UniProtKB-KW"/>
</dbReference>
<evidence type="ECO:0000259" key="7">
    <source>
        <dbReference type="Pfam" id="PF01435"/>
    </source>
</evidence>
<evidence type="ECO:0000256" key="6">
    <source>
        <dbReference type="RuleBase" id="RU003983"/>
    </source>
</evidence>
<dbReference type="GO" id="GO:0016020">
    <property type="term" value="C:membrane"/>
    <property type="evidence" value="ECO:0007669"/>
    <property type="project" value="TreeGrafter"/>
</dbReference>
<evidence type="ECO:0000256" key="1">
    <source>
        <dbReference type="ARBA" id="ARBA00022670"/>
    </source>
</evidence>
<evidence type="ECO:0000313" key="9">
    <source>
        <dbReference type="Proteomes" id="UP000561459"/>
    </source>
</evidence>
<comment type="caution">
    <text evidence="8">The sequence shown here is derived from an EMBL/GenBank/DDBJ whole genome shotgun (WGS) entry which is preliminary data.</text>
</comment>
<gene>
    <name evidence="8" type="ORF">GGR39_002217</name>
</gene>
<feature type="domain" description="Peptidase M48" evidence="7">
    <location>
        <begin position="130"/>
        <end position="186"/>
    </location>
</feature>
<dbReference type="PANTHER" id="PTHR22726">
    <property type="entry name" value="METALLOENDOPEPTIDASE OMA1"/>
    <property type="match status" value="1"/>
</dbReference>
<keyword evidence="2" id="KW-0479">Metal-binding</keyword>
<evidence type="ECO:0000256" key="5">
    <source>
        <dbReference type="ARBA" id="ARBA00023049"/>
    </source>
</evidence>
<dbReference type="InterPro" id="IPR001915">
    <property type="entry name" value="Peptidase_M48"/>
</dbReference>
<organism evidence="8 9">
    <name type="scientific">Novosphingobium fluoreni</name>
    <dbReference type="NCBI Taxonomy" id="1391222"/>
    <lineage>
        <taxon>Bacteria</taxon>
        <taxon>Pseudomonadati</taxon>
        <taxon>Pseudomonadota</taxon>
        <taxon>Alphaproteobacteria</taxon>
        <taxon>Sphingomonadales</taxon>
        <taxon>Sphingomonadaceae</taxon>
        <taxon>Novosphingobium</taxon>
    </lineage>
</organism>
<keyword evidence="5 6" id="KW-0482">Metalloprotease</keyword>
<dbReference type="Pfam" id="PF01435">
    <property type="entry name" value="Peptidase_M48"/>
    <property type="match status" value="2"/>
</dbReference>
<comment type="similarity">
    <text evidence="6">Belongs to the peptidase M48 family.</text>
</comment>
<reference evidence="8 9" key="1">
    <citation type="submission" date="2020-08" db="EMBL/GenBank/DDBJ databases">
        <title>Genomic Encyclopedia of Type Strains, Phase IV (KMG-IV): sequencing the most valuable type-strain genomes for metagenomic binning, comparative biology and taxonomic classification.</title>
        <authorList>
            <person name="Goeker M."/>
        </authorList>
    </citation>
    <scope>NUCLEOTIDE SEQUENCE [LARGE SCALE GENOMIC DNA]</scope>
    <source>
        <strain evidence="8 9">DSM 27568</strain>
    </source>
</reference>
<dbReference type="GO" id="GO:0004222">
    <property type="term" value="F:metalloendopeptidase activity"/>
    <property type="evidence" value="ECO:0007669"/>
    <property type="project" value="InterPro"/>
</dbReference>
<name>A0A7W6FZ04_9SPHN</name>
<dbReference type="Proteomes" id="UP000561459">
    <property type="component" value="Unassembled WGS sequence"/>
</dbReference>
<evidence type="ECO:0000256" key="4">
    <source>
        <dbReference type="ARBA" id="ARBA00022833"/>
    </source>
</evidence>
<dbReference type="AlphaFoldDB" id="A0A7W6FZ04"/>
<dbReference type="PANTHER" id="PTHR22726:SF1">
    <property type="entry name" value="METALLOENDOPEPTIDASE OMA1, MITOCHONDRIAL"/>
    <property type="match status" value="1"/>
</dbReference>
<dbReference type="InterPro" id="IPR051156">
    <property type="entry name" value="Mito/Outer_Membr_Metalloprot"/>
</dbReference>
<evidence type="ECO:0000256" key="3">
    <source>
        <dbReference type="ARBA" id="ARBA00022801"/>
    </source>
</evidence>
<proteinExistence type="inferred from homology"/>
<dbReference type="GO" id="GO:0051603">
    <property type="term" value="P:proteolysis involved in protein catabolic process"/>
    <property type="evidence" value="ECO:0007669"/>
    <property type="project" value="TreeGrafter"/>
</dbReference>
<accession>A0A7W6FZ04</accession>
<keyword evidence="3 6" id="KW-0378">Hydrolase</keyword>
<dbReference type="EMBL" id="JACIDY010000005">
    <property type="protein sequence ID" value="MBB3940560.1"/>
    <property type="molecule type" value="Genomic_DNA"/>
</dbReference>
<sequence>MALNEVPIAKLELPPVAIEPSYARIEAFVAILTNALTVGPVVVKVRNLLDIRKVNLAGRTACAAPVAVVPGDRPEAWSDAHYAAVTQGLARLARDDELAFAVAHEMAHVLLQHAGEPHGPLTTIGIGGRRSRERERAADRLGTILMVRAGYDAKGAEAFLQRMAASHPLGISMTHPSVRARIESIRVTAQEMKSEQTVRD</sequence>
<protein>
    <submittedName>
        <fullName evidence="8">Zn-dependent protease with chaperone function</fullName>
    </submittedName>
</protein>
<keyword evidence="1 6" id="KW-0645">Protease</keyword>
<keyword evidence="4 6" id="KW-0862">Zinc</keyword>
<keyword evidence="9" id="KW-1185">Reference proteome</keyword>
<evidence type="ECO:0000256" key="2">
    <source>
        <dbReference type="ARBA" id="ARBA00022723"/>
    </source>
</evidence>